<dbReference type="PROSITE" id="PS51257">
    <property type="entry name" value="PROKAR_LIPOPROTEIN"/>
    <property type="match status" value="1"/>
</dbReference>
<keyword evidence="3" id="KW-1185">Reference proteome</keyword>
<name>A0ABW0TL87_9BACL</name>
<keyword evidence="1" id="KW-0472">Membrane</keyword>
<evidence type="ECO:0008006" key="4">
    <source>
        <dbReference type="Google" id="ProtNLM"/>
    </source>
</evidence>
<evidence type="ECO:0000313" key="2">
    <source>
        <dbReference type="EMBL" id="MFC5590112.1"/>
    </source>
</evidence>
<comment type="caution">
    <text evidence="2">The sequence shown here is derived from an EMBL/GenBank/DDBJ whole genome shotgun (WGS) entry which is preliminary data.</text>
</comment>
<reference evidence="3" key="1">
    <citation type="journal article" date="2019" name="Int. J. Syst. Evol. Microbiol.">
        <title>The Global Catalogue of Microorganisms (GCM) 10K type strain sequencing project: providing services to taxonomists for standard genome sequencing and annotation.</title>
        <authorList>
            <consortium name="The Broad Institute Genomics Platform"/>
            <consortium name="The Broad Institute Genome Sequencing Center for Infectious Disease"/>
            <person name="Wu L."/>
            <person name="Ma J."/>
        </authorList>
    </citation>
    <scope>NUCLEOTIDE SEQUENCE [LARGE SCALE GENOMIC DNA]</scope>
    <source>
        <strain evidence="3">CGMCC 4.1434</strain>
    </source>
</reference>
<dbReference type="RefSeq" id="WP_381436041.1">
    <property type="nucleotide sequence ID" value="NZ_JBHSNO010000007.1"/>
</dbReference>
<organism evidence="2 3">
    <name type="scientific">Sporosarcina soli</name>
    <dbReference type="NCBI Taxonomy" id="334736"/>
    <lineage>
        <taxon>Bacteria</taxon>
        <taxon>Bacillati</taxon>
        <taxon>Bacillota</taxon>
        <taxon>Bacilli</taxon>
        <taxon>Bacillales</taxon>
        <taxon>Caryophanaceae</taxon>
        <taxon>Sporosarcina</taxon>
    </lineage>
</organism>
<gene>
    <name evidence="2" type="ORF">ACFPRA_14485</name>
</gene>
<dbReference type="EMBL" id="JBHSNO010000007">
    <property type="protein sequence ID" value="MFC5590112.1"/>
    <property type="molecule type" value="Genomic_DNA"/>
</dbReference>
<keyword evidence="1" id="KW-1133">Transmembrane helix</keyword>
<protein>
    <recommendedName>
        <fullName evidence="4">Lipoprotein</fullName>
    </recommendedName>
</protein>
<keyword evidence="1" id="KW-0812">Transmembrane</keyword>
<evidence type="ECO:0000256" key="1">
    <source>
        <dbReference type="SAM" id="Phobius"/>
    </source>
</evidence>
<evidence type="ECO:0000313" key="3">
    <source>
        <dbReference type="Proteomes" id="UP001596109"/>
    </source>
</evidence>
<proteinExistence type="predicted"/>
<accession>A0ABW0TL87</accession>
<sequence length="57" mass="6219">MRDWIKWLLVVILVVSACSLLKVYTVGYVAEAHLARAMPLAVVTGLSAIALAIHSKR</sequence>
<feature type="transmembrane region" description="Helical" evidence="1">
    <location>
        <begin position="33"/>
        <end position="53"/>
    </location>
</feature>
<dbReference type="Proteomes" id="UP001596109">
    <property type="component" value="Unassembled WGS sequence"/>
</dbReference>
<feature type="transmembrane region" description="Helical" evidence="1">
    <location>
        <begin position="7"/>
        <end position="27"/>
    </location>
</feature>